<accession>A0ABW1L7M6</accession>
<dbReference type="EMBL" id="JBHSRI010000015">
    <property type="protein sequence ID" value="MFC6039649.1"/>
    <property type="molecule type" value="Genomic_DNA"/>
</dbReference>
<comment type="caution">
    <text evidence="1">The sequence shown here is derived from an EMBL/GenBank/DDBJ whole genome shotgun (WGS) entry which is preliminary data.</text>
</comment>
<protein>
    <submittedName>
        <fullName evidence="1">DUF2750 domain-containing protein</fullName>
    </submittedName>
</protein>
<dbReference type="InterPro" id="IPR021284">
    <property type="entry name" value="DUF2750"/>
</dbReference>
<dbReference type="RefSeq" id="WP_377733778.1">
    <property type="nucleotide sequence ID" value="NZ_JBHSRI010000015.1"/>
</dbReference>
<proteinExistence type="predicted"/>
<evidence type="ECO:0000313" key="2">
    <source>
        <dbReference type="Proteomes" id="UP001596170"/>
    </source>
</evidence>
<keyword evidence="2" id="KW-1185">Reference proteome</keyword>
<evidence type="ECO:0000313" key="1">
    <source>
        <dbReference type="EMBL" id="MFC6039649.1"/>
    </source>
</evidence>
<name>A0ABW1L7M6_9BACL</name>
<gene>
    <name evidence="1" type="ORF">ACFPYN_09485</name>
</gene>
<sequence>MSQASPQYHAFIKEILEHQKVWAIKDEQGFPSPTNPSGETTMPFWSLQSRAEKIIKNVPVYSTFQLHEITLDDFLNRWLTGLEEDGLCVGVNWSGKRAIGYDLKPKEVLERIKYEREIE</sequence>
<dbReference type="Proteomes" id="UP001596170">
    <property type="component" value="Unassembled WGS sequence"/>
</dbReference>
<reference evidence="2" key="1">
    <citation type="journal article" date="2019" name="Int. J. Syst. Evol. Microbiol.">
        <title>The Global Catalogue of Microorganisms (GCM) 10K type strain sequencing project: providing services to taxonomists for standard genome sequencing and annotation.</title>
        <authorList>
            <consortium name="The Broad Institute Genomics Platform"/>
            <consortium name="The Broad Institute Genome Sequencing Center for Infectious Disease"/>
            <person name="Wu L."/>
            <person name="Ma J."/>
        </authorList>
    </citation>
    <scope>NUCLEOTIDE SEQUENCE [LARGE SCALE GENOMIC DNA]</scope>
    <source>
        <strain evidence="2">CCUG 54527</strain>
    </source>
</reference>
<organism evidence="1 2">
    <name type="scientific">Paenisporosarcina macmurdoensis</name>
    <dbReference type="NCBI Taxonomy" id="212659"/>
    <lineage>
        <taxon>Bacteria</taxon>
        <taxon>Bacillati</taxon>
        <taxon>Bacillota</taxon>
        <taxon>Bacilli</taxon>
        <taxon>Bacillales</taxon>
        <taxon>Caryophanaceae</taxon>
        <taxon>Paenisporosarcina</taxon>
    </lineage>
</organism>
<dbReference type="Pfam" id="PF11042">
    <property type="entry name" value="DUF2750"/>
    <property type="match status" value="1"/>
</dbReference>